<evidence type="ECO:0000259" key="2">
    <source>
        <dbReference type="PROSITE" id="PS50983"/>
    </source>
</evidence>
<dbReference type="PANTHER" id="PTHR30535:SF34">
    <property type="entry name" value="MOLYBDATE-BINDING PROTEIN MOLA"/>
    <property type="match status" value="1"/>
</dbReference>
<sequence>MTHQFTHSSIRLPMRLKHFLLPALLLLIASTALASEALPEARPAPVSIIDDLGRTIVLQRPATRIIALYGAFNEILAEMGKEDTIIARTKADALPPSILAKPSIGTHMRPNPELVAGLRPDIVLQLGGRKKALESVHMLEQLGIPVAFFSITTFKELFSVIKRLGTLTNAEEQATRVCSSLQARLDHVQKQLAMVKHKPTVFFEVRYPNLLGAGDASIVNDIINHAGGINVMDASVKLVRINEEEVIKRDPEVYLIQKGAMNPQPLPIQERAHFRTLRAVKNNRVYIIDESSYSRPGPRAVSAVEELAALLHPNLMQPTSHISGDI</sequence>
<reference evidence="3 4" key="1">
    <citation type="submission" date="2024-07" db="EMBL/GenBank/DDBJ databases">
        <title>Active virus-host system and metabolic interactions in a Lokiarchaeon culture.</title>
        <authorList>
            <person name="Ponce Toledo R.I."/>
            <person name="Rodrigues Oliveira T."/>
            <person name="Schleper C."/>
        </authorList>
    </citation>
    <scope>NUCLEOTIDE SEQUENCE [LARGE SCALE GENOMIC DNA]</scope>
    <source>
        <strain evidence="3 4">B35</strain>
    </source>
</reference>
<dbReference type="Gene3D" id="3.40.50.1980">
    <property type="entry name" value="Nitrogenase molybdenum iron protein domain"/>
    <property type="match status" value="2"/>
</dbReference>
<evidence type="ECO:0000313" key="4">
    <source>
        <dbReference type="Proteomes" id="UP001568358"/>
    </source>
</evidence>
<dbReference type="PROSITE" id="PS50983">
    <property type="entry name" value="FE_B12_PBP"/>
    <property type="match status" value="1"/>
</dbReference>
<accession>A0ABV4JTM0</accession>
<dbReference type="InterPro" id="IPR050902">
    <property type="entry name" value="ABC_Transporter_SBP"/>
</dbReference>
<dbReference type="RefSeq" id="WP_371150675.1">
    <property type="nucleotide sequence ID" value="NZ_JBFSOO010000008.1"/>
</dbReference>
<keyword evidence="1" id="KW-0732">Signal</keyword>
<gene>
    <name evidence="3" type="ORF">AB2Z07_11245</name>
</gene>
<feature type="domain" description="Fe/B12 periplasmic-binding" evidence="2">
    <location>
        <begin position="64"/>
        <end position="315"/>
    </location>
</feature>
<dbReference type="SUPFAM" id="SSF53807">
    <property type="entry name" value="Helical backbone' metal receptor"/>
    <property type="match status" value="1"/>
</dbReference>
<organism evidence="3 4">
    <name type="scientific">Halodesulfovibrio aestuarii</name>
    <dbReference type="NCBI Taxonomy" id="126333"/>
    <lineage>
        <taxon>Bacteria</taxon>
        <taxon>Pseudomonadati</taxon>
        <taxon>Thermodesulfobacteriota</taxon>
        <taxon>Desulfovibrionia</taxon>
        <taxon>Desulfovibrionales</taxon>
        <taxon>Desulfovibrionaceae</taxon>
        <taxon>Halodesulfovibrio</taxon>
    </lineage>
</organism>
<dbReference type="PANTHER" id="PTHR30535">
    <property type="entry name" value="VITAMIN B12-BINDING PROTEIN"/>
    <property type="match status" value="1"/>
</dbReference>
<comment type="caution">
    <text evidence="3">The sequence shown here is derived from an EMBL/GenBank/DDBJ whole genome shotgun (WGS) entry which is preliminary data.</text>
</comment>
<proteinExistence type="predicted"/>
<dbReference type="Pfam" id="PF01497">
    <property type="entry name" value="Peripla_BP_2"/>
    <property type="match status" value="1"/>
</dbReference>
<protein>
    <submittedName>
        <fullName evidence="3">ABC transporter substrate-binding protein</fullName>
    </submittedName>
</protein>
<dbReference type="EMBL" id="JBFSOO010000008">
    <property type="protein sequence ID" value="MEZ6854093.1"/>
    <property type="molecule type" value="Genomic_DNA"/>
</dbReference>
<keyword evidence="4" id="KW-1185">Reference proteome</keyword>
<feature type="signal peptide" evidence="1">
    <location>
        <begin position="1"/>
        <end position="34"/>
    </location>
</feature>
<evidence type="ECO:0000313" key="3">
    <source>
        <dbReference type="EMBL" id="MEZ6854093.1"/>
    </source>
</evidence>
<name>A0ABV4JTM0_9BACT</name>
<dbReference type="InterPro" id="IPR002491">
    <property type="entry name" value="ABC_transptr_periplasmic_BD"/>
</dbReference>
<evidence type="ECO:0000256" key="1">
    <source>
        <dbReference type="SAM" id="SignalP"/>
    </source>
</evidence>
<feature type="chain" id="PRO_5046357965" evidence="1">
    <location>
        <begin position="35"/>
        <end position="326"/>
    </location>
</feature>
<dbReference type="Proteomes" id="UP001568358">
    <property type="component" value="Unassembled WGS sequence"/>
</dbReference>